<feature type="transmembrane region" description="Helical" evidence="9">
    <location>
        <begin position="188"/>
        <end position="208"/>
    </location>
</feature>
<feature type="transmembrane region" description="Helical" evidence="9">
    <location>
        <begin position="12"/>
        <end position="32"/>
    </location>
</feature>
<dbReference type="AlphaFoldDB" id="E6SKK7"/>
<dbReference type="RefSeq" id="WP_013494500.1">
    <property type="nucleotide sequence ID" value="NC_014831.1"/>
</dbReference>
<dbReference type="Pfam" id="PF03845">
    <property type="entry name" value="Spore_permease"/>
    <property type="match status" value="1"/>
</dbReference>
<name>E6SKK7_THEM7</name>
<gene>
    <name evidence="10" type="ordered locus">Tmar_0069</name>
</gene>
<feature type="transmembrane region" description="Helical" evidence="9">
    <location>
        <begin position="341"/>
        <end position="360"/>
    </location>
</feature>
<keyword evidence="11" id="KW-1185">Reference proteome</keyword>
<evidence type="ECO:0000256" key="1">
    <source>
        <dbReference type="ARBA" id="ARBA00004141"/>
    </source>
</evidence>
<dbReference type="InterPro" id="IPR004761">
    <property type="entry name" value="Spore_GerAB"/>
</dbReference>
<feature type="transmembrane region" description="Helical" evidence="9">
    <location>
        <begin position="276"/>
        <end position="301"/>
    </location>
</feature>
<dbReference type="KEGG" id="tmr:Tmar_0069"/>
<evidence type="ECO:0000256" key="4">
    <source>
        <dbReference type="ARBA" id="ARBA00022544"/>
    </source>
</evidence>
<proteinExistence type="inferred from homology"/>
<comment type="subcellular location">
    <subcellularLocation>
        <location evidence="1">Membrane</location>
        <topology evidence="1">Multi-pass membrane protein</topology>
    </subcellularLocation>
</comment>
<keyword evidence="6 9" id="KW-1133">Transmembrane helix</keyword>
<dbReference type="GO" id="GO:0016020">
    <property type="term" value="C:membrane"/>
    <property type="evidence" value="ECO:0007669"/>
    <property type="project" value="UniProtKB-SubCell"/>
</dbReference>
<evidence type="ECO:0000256" key="6">
    <source>
        <dbReference type="ARBA" id="ARBA00022989"/>
    </source>
</evidence>
<feature type="transmembrane region" description="Helical" evidence="9">
    <location>
        <begin position="220"/>
        <end position="243"/>
    </location>
</feature>
<feature type="transmembrane region" description="Helical" evidence="9">
    <location>
        <begin position="85"/>
        <end position="106"/>
    </location>
</feature>
<dbReference type="EMBL" id="CP002344">
    <property type="protein sequence ID" value="ADU50194.1"/>
    <property type="molecule type" value="Genomic_DNA"/>
</dbReference>
<dbReference type="GO" id="GO:0009847">
    <property type="term" value="P:spore germination"/>
    <property type="evidence" value="ECO:0007669"/>
    <property type="project" value="InterPro"/>
</dbReference>
<dbReference type="PANTHER" id="PTHR34975">
    <property type="entry name" value="SPORE GERMINATION PROTEIN A2"/>
    <property type="match status" value="1"/>
</dbReference>
<keyword evidence="7 9" id="KW-0472">Membrane</keyword>
<keyword evidence="4" id="KW-0309">Germination</keyword>
<sequence>MVPFDPRREQISAWQLFVLLFFTISPTAILTLSALIGRYAGHDAWLSIILATGLGVAVAWLHLALARRFPGQGWTDIHRLVLGRWLGTGLNLLVWVWILQTAGVIVREFGEFVVATVLPLTPLVVIHGSAMLLVMWAARAGIEVLARVGELLLPLIVISLLFVLVLLIPNADWRSALPVLESGWTNLVRGGLPLVAWLGETVLALVILPSLAQWQGAGRAAVMAVLAVGGLLALLTLGTILVLGDTAPLFTFPPFAATRTVTVANFLERLEPVITAVWVGGLVVKMGIWLYAATVTGAAVFGIEDYRPLVTPMAALMLALSLWLFDDSLEMTDYLARTWPFYALFFQVVVPAVVTLAAMIRGLPVRGRGRPPPEPQGTGSGTAGEGPGAQAQP</sequence>
<dbReference type="OrthoDB" id="1675410at2"/>
<evidence type="ECO:0000256" key="7">
    <source>
        <dbReference type="ARBA" id="ARBA00023136"/>
    </source>
</evidence>
<comment type="similarity">
    <text evidence="2">Belongs to the amino acid-polyamine-organocation (APC) superfamily. Spore germination protein (SGP) (TC 2.A.3.9) family.</text>
</comment>
<dbReference type="STRING" id="644966.Tmar_0069"/>
<feature type="transmembrane region" description="Helical" evidence="9">
    <location>
        <begin position="112"/>
        <end position="136"/>
    </location>
</feature>
<accession>E6SKK7</accession>
<feature type="transmembrane region" description="Helical" evidence="9">
    <location>
        <begin position="308"/>
        <end position="325"/>
    </location>
</feature>
<dbReference type="HOGENOM" id="CLU_047547_1_2_9"/>
<reference evidence="11" key="2">
    <citation type="journal article" date="2010" name="Stand. Genomic Sci.">
        <title>Complete genome sequence of Thermaerobacter marianensis type strain (7p75aT).</title>
        <authorList>
            <person name="Han C."/>
            <person name="Gu W."/>
            <person name="Zhang X."/>
            <person name="Lapidus A."/>
            <person name="Nolan M."/>
            <person name="Copeland A."/>
            <person name="Lucas S."/>
            <person name="Glavina Del Rio T."/>
            <person name="Tice H."/>
            <person name="Cheng J."/>
            <person name="Tapia R."/>
            <person name="Goodwin L."/>
            <person name="Pitluck S."/>
            <person name="Pagani I."/>
            <person name="Ivanova N."/>
            <person name="Mavromatis K."/>
            <person name="Mikhailova N."/>
            <person name="Pati A."/>
            <person name="Chen A."/>
            <person name="Palaniappan K."/>
            <person name="Land M."/>
            <person name="Hauser L."/>
            <person name="Chang Y."/>
            <person name="Jeffries C."/>
            <person name="Schneider S."/>
            <person name="Rohde M."/>
            <person name="Goker M."/>
            <person name="Pukall R."/>
            <person name="Woyke T."/>
            <person name="Bristow J."/>
            <person name="Eisen J."/>
            <person name="Markowitz V."/>
            <person name="Hugenholtz P."/>
            <person name="Kyrpides N."/>
            <person name="Klenk H."/>
            <person name="Detter J."/>
        </authorList>
    </citation>
    <scope>NUCLEOTIDE SEQUENCE [LARGE SCALE GENOMIC DNA]</scope>
    <source>
        <strain evidence="11">ATCC 700841 / DSM 12885 / JCM 10246 / 7p75a</strain>
    </source>
</reference>
<keyword evidence="5 9" id="KW-0812">Transmembrane</keyword>
<evidence type="ECO:0000256" key="2">
    <source>
        <dbReference type="ARBA" id="ARBA00007998"/>
    </source>
</evidence>
<dbReference type="eggNOG" id="COG0531">
    <property type="taxonomic scope" value="Bacteria"/>
</dbReference>
<feature type="region of interest" description="Disordered" evidence="8">
    <location>
        <begin position="367"/>
        <end position="393"/>
    </location>
</feature>
<evidence type="ECO:0000313" key="11">
    <source>
        <dbReference type="Proteomes" id="UP000008915"/>
    </source>
</evidence>
<evidence type="ECO:0000256" key="8">
    <source>
        <dbReference type="SAM" id="MobiDB-lite"/>
    </source>
</evidence>
<dbReference type="Proteomes" id="UP000008915">
    <property type="component" value="Chromosome"/>
</dbReference>
<protein>
    <submittedName>
        <fullName evidence="10">Spore germination protein</fullName>
    </submittedName>
</protein>
<evidence type="ECO:0000256" key="3">
    <source>
        <dbReference type="ARBA" id="ARBA00022448"/>
    </source>
</evidence>
<organism evidence="10 11">
    <name type="scientific">Thermaerobacter marianensis (strain ATCC 700841 / DSM 12885 / JCM 10246 / 7p75a)</name>
    <dbReference type="NCBI Taxonomy" id="644966"/>
    <lineage>
        <taxon>Bacteria</taxon>
        <taxon>Bacillati</taxon>
        <taxon>Bacillota</taxon>
        <taxon>Clostridia</taxon>
        <taxon>Eubacteriales</taxon>
        <taxon>Clostridiales Family XVII. Incertae Sedis</taxon>
        <taxon>Thermaerobacter</taxon>
    </lineage>
</organism>
<reference evidence="10 11" key="1">
    <citation type="journal article" date="2010" name="Stand. Genomic Sci.">
        <title>Complete genome sequence of Thermaerobacter marianensis type strain (7p75a).</title>
        <authorList>
            <person name="Han C."/>
            <person name="Gu W."/>
            <person name="Zhang X."/>
            <person name="Lapidus A."/>
            <person name="Nolan M."/>
            <person name="Copeland A."/>
            <person name="Lucas S."/>
            <person name="Del Rio T.G."/>
            <person name="Tice H."/>
            <person name="Cheng J.F."/>
            <person name="Tapia R."/>
            <person name="Goodwin L."/>
            <person name="Pitluck S."/>
            <person name="Pagani I."/>
            <person name="Ivanova N."/>
            <person name="Mavromatis K."/>
            <person name="Mikhailova N."/>
            <person name="Pati A."/>
            <person name="Chen A."/>
            <person name="Palaniappan K."/>
            <person name="Land M."/>
            <person name="Hauser L."/>
            <person name="Chang Y.J."/>
            <person name="Jeffries C.D."/>
            <person name="Schneider S."/>
            <person name="Rohde M."/>
            <person name="Goker M."/>
            <person name="Pukall R."/>
            <person name="Woyke T."/>
            <person name="Bristow J."/>
            <person name="Eisen J.A."/>
            <person name="Markowitz V."/>
            <person name="Hugenholtz P."/>
            <person name="Kyrpides N.C."/>
            <person name="Klenk H.P."/>
            <person name="Detter J.C."/>
        </authorList>
    </citation>
    <scope>NUCLEOTIDE SEQUENCE [LARGE SCALE GENOMIC DNA]</scope>
    <source>
        <strain evidence="11">ATCC 700841 / DSM 12885 / JCM 10246 / 7p75a</strain>
    </source>
</reference>
<keyword evidence="3" id="KW-0813">Transport</keyword>
<feature type="compositionally biased region" description="Gly residues" evidence="8">
    <location>
        <begin position="378"/>
        <end position="387"/>
    </location>
</feature>
<feature type="transmembrane region" description="Helical" evidence="9">
    <location>
        <begin position="148"/>
        <end position="168"/>
    </location>
</feature>
<evidence type="ECO:0000256" key="5">
    <source>
        <dbReference type="ARBA" id="ARBA00022692"/>
    </source>
</evidence>
<dbReference type="PANTHER" id="PTHR34975:SF2">
    <property type="entry name" value="SPORE GERMINATION PROTEIN A2"/>
    <property type="match status" value="1"/>
</dbReference>
<evidence type="ECO:0000256" key="9">
    <source>
        <dbReference type="SAM" id="Phobius"/>
    </source>
</evidence>
<dbReference type="NCBIfam" id="TIGR00912">
    <property type="entry name" value="2A0309"/>
    <property type="match status" value="1"/>
</dbReference>
<feature type="transmembrane region" description="Helical" evidence="9">
    <location>
        <begin position="44"/>
        <end position="65"/>
    </location>
</feature>
<evidence type="ECO:0000313" key="10">
    <source>
        <dbReference type="EMBL" id="ADU50194.1"/>
    </source>
</evidence>